<gene>
    <name evidence="5" type="ORF">MCOR_4106</name>
</gene>
<protein>
    <recommendedName>
        <fullName evidence="3 4">Tyrosinase copper-binding domain-containing protein</fullName>
    </recommendedName>
</protein>
<dbReference type="GO" id="GO:0016491">
    <property type="term" value="F:oxidoreductase activity"/>
    <property type="evidence" value="ECO:0007669"/>
    <property type="project" value="InterPro"/>
</dbReference>
<accession>A0A6J8A749</accession>
<dbReference type="PANTHER" id="PTHR11474">
    <property type="entry name" value="TYROSINASE FAMILY MEMBER"/>
    <property type="match status" value="1"/>
</dbReference>
<evidence type="ECO:0000259" key="3">
    <source>
        <dbReference type="PROSITE" id="PS00497"/>
    </source>
</evidence>
<keyword evidence="2" id="KW-0186">Copper</keyword>
<dbReference type="PROSITE" id="PS00497">
    <property type="entry name" value="TYROSINASE_1"/>
    <property type="match status" value="1"/>
</dbReference>
<dbReference type="PRINTS" id="PR00092">
    <property type="entry name" value="TYROSINASE"/>
</dbReference>
<dbReference type="Gene3D" id="1.10.1280.10">
    <property type="entry name" value="Di-copper center containing domain from catechol oxidase"/>
    <property type="match status" value="1"/>
</dbReference>
<evidence type="ECO:0000256" key="1">
    <source>
        <dbReference type="ARBA" id="ARBA00022723"/>
    </source>
</evidence>
<reference evidence="5 6" key="1">
    <citation type="submission" date="2020-06" db="EMBL/GenBank/DDBJ databases">
        <authorList>
            <person name="Li R."/>
            <person name="Bekaert M."/>
        </authorList>
    </citation>
    <scope>NUCLEOTIDE SEQUENCE [LARGE SCALE GENOMIC DNA]</scope>
    <source>
        <strain evidence="6">wild</strain>
    </source>
</reference>
<keyword evidence="6" id="KW-1185">Reference proteome</keyword>
<evidence type="ECO:0000313" key="6">
    <source>
        <dbReference type="Proteomes" id="UP000507470"/>
    </source>
</evidence>
<dbReference type="InterPro" id="IPR050316">
    <property type="entry name" value="Tyrosinase/Hemocyanin"/>
</dbReference>
<dbReference type="Pfam" id="PF00264">
    <property type="entry name" value="Tyrosinase"/>
    <property type="match status" value="1"/>
</dbReference>
<dbReference type="OrthoDB" id="6050909at2759"/>
<dbReference type="PANTHER" id="PTHR11474:SF126">
    <property type="entry name" value="TYROSINASE-LIKE PROTEIN TYR-1-RELATED"/>
    <property type="match status" value="1"/>
</dbReference>
<feature type="domain" description="Tyrosinase copper-binding" evidence="4">
    <location>
        <begin position="295"/>
        <end position="306"/>
    </location>
</feature>
<keyword evidence="1" id="KW-0479">Metal-binding</keyword>
<sequence length="464" mass="53545">MKTDNDLLKRNSSVESNGDLPKIRNYADCIIYDLVEAEVRNFSLTEIRQNCNDLFIQQTQIWKTNMEDNNVANYVGHLLRGVHSGITDYQKRKKRSIFGIGVLTRKEIREPPYEDNWGRYFKAVRRLKQSYDIRPDMNTYDVVANLHTADKVIPTAHDGPGFFAWHREYLRIMETALGCPIPYWDTTPDHAMNDPTESVVWSDKYFGNGYGIVQNGIMKNLPTLLPIIRNINSAAWLVSKDDIKMALEKPTLYEFTESSPCTKEDRTQYSWECFHKGIHDWISGTIGPSNTTTFDPIFFPIHAFIDKIFEIYRQKLISKGIDPAEHYPTKSIKNHGPDHKMIWVPIFPDVEHLTNRQGYGHELAALTKYSYGPVCPHCMNSADLYCDASRQLCVSKEREEKDKYVMTTTATLTPTGIAFTDILEPDNHIRVKRLIERTGRFPFGKKFNVGSRDVRTRNDEISVL</sequence>
<proteinExistence type="predicted"/>
<name>A0A6J8A749_MYTCO</name>
<evidence type="ECO:0000313" key="5">
    <source>
        <dbReference type="EMBL" id="CAC5362307.1"/>
    </source>
</evidence>
<dbReference type="EMBL" id="CACVKT020000738">
    <property type="protein sequence ID" value="CAC5362307.1"/>
    <property type="molecule type" value="Genomic_DNA"/>
</dbReference>
<dbReference type="InterPro" id="IPR002227">
    <property type="entry name" value="Tyrosinase_Cu-bd"/>
</dbReference>
<dbReference type="SUPFAM" id="SSF48056">
    <property type="entry name" value="Di-copper centre-containing domain"/>
    <property type="match status" value="1"/>
</dbReference>
<dbReference type="Proteomes" id="UP000507470">
    <property type="component" value="Unassembled WGS sequence"/>
</dbReference>
<dbReference type="InterPro" id="IPR008922">
    <property type="entry name" value="Di-copper_centre_dom_sf"/>
</dbReference>
<evidence type="ECO:0000259" key="4">
    <source>
        <dbReference type="PROSITE" id="PS00498"/>
    </source>
</evidence>
<dbReference type="GO" id="GO:0046872">
    <property type="term" value="F:metal ion binding"/>
    <property type="evidence" value="ECO:0007669"/>
    <property type="project" value="UniProtKB-KW"/>
</dbReference>
<organism evidence="5 6">
    <name type="scientific">Mytilus coruscus</name>
    <name type="common">Sea mussel</name>
    <dbReference type="NCBI Taxonomy" id="42192"/>
    <lineage>
        <taxon>Eukaryota</taxon>
        <taxon>Metazoa</taxon>
        <taxon>Spiralia</taxon>
        <taxon>Lophotrochozoa</taxon>
        <taxon>Mollusca</taxon>
        <taxon>Bivalvia</taxon>
        <taxon>Autobranchia</taxon>
        <taxon>Pteriomorphia</taxon>
        <taxon>Mytilida</taxon>
        <taxon>Mytiloidea</taxon>
        <taxon>Mytilidae</taxon>
        <taxon>Mytilinae</taxon>
        <taxon>Mytilus</taxon>
    </lineage>
</organism>
<dbReference type="PROSITE" id="PS00498">
    <property type="entry name" value="TYROSINASE_2"/>
    <property type="match status" value="1"/>
</dbReference>
<dbReference type="AlphaFoldDB" id="A0A6J8A749"/>
<feature type="domain" description="Tyrosinase copper-binding" evidence="3">
    <location>
        <begin position="157"/>
        <end position="174"/>
    </location>
</feature>
<evidence type="ECO:0000256" key="2">
    <source>
        <dbReference type="ARBA" id="ARBA00023008"/>
    </source>
</evidence>